<accession>A0A6L8V854</accession>
<evidence type="ECO:0000259" key="1">
    <source>
        <dbReference type="Pfam" id="PF01261"/>
    </source>
</evidence>
<proteinExistence type="predicted"/>
<dbReference type="SUPFAM" id="SSF51658">
    <property type="entry name" value="Xylose isomerase-like"/>
    <property type="match status" value="1"/>
</dbReference>
<keyword evidence="3" id="KW-1185">Reference proteome</keyword>
<feature type="domain" description="Xylose isomerase-like TIM barrel" evidence="1">
    <location>
        <begin position="21"/>
        <end position="177"/>
    </location>
</feature>
<dbReference type="EMBL" id="WTUZ01000036">
    <property type="protein sequence ID" value="MZQ85836.1"/>
    <property type="molecule type" value="Genomic_DNA"/>
</dbReference>
<name>A0A6L8V854_9BACL</name>
<evidence type="ECO:0000313" key="2">
    <source>
        <dbReference type="EMBL" id="MZQ85836.1"/>
    </source>
</evidence>
<protein>
    <submittedName>
        <fullName evidence="2">Sugar phosphate isomerase/epimerase</fullName>
    </submittedName>
</protein>
<dbReference type="Gene3D" id="3.20.20.150">
    <property type="entry name" value="Divalent-metal-dependent TIM barrel enzymes"/>
    <property type="match status" value="1"/>
</dbReference>
<organism evidence="2 3">
    <name type="scientific">Paenibacillus silvestris</name>
    <dbReference type="NCBI Taxonomy" id="2606219"/>
    <lineage>
        <taxon>Bacteria</taxon>
        <taxon>Bacillati</taxon>
        <taxon>Bacillota</taxon>
        <taxon>Bacilli</taxon>
        <taxon>Bacillales</taxon>
        <taxon>Paenibacillaceae</taxon>
        <taxon>Paenibacillus</taxon>
    </lineage>
</organism>
<gene>
    <name evidence="2" type="ORF">GQF01_27395</name>
</gene>
<dbReference type="AlphaFoldDB" id="A0A6L8V854"/>
<dbReference type="RefSeq" id="WP_161410152.1">
    <property type="nucleotide sequence ID" value="NZ_WTUZ01000036.1"/>
</dbReference>
<dbReference type="GO" id="GO:0016853">
    <property type="term" value="F:isomerase activity"/>
    <property type="evidence" value="ECO:0007669"/>
    <property type="project" value="UniProtKB-KW"/>
</dbReference>
<dbReference type="InterPro" id="IPR036237">
    <property type="entry name" value="Xyl_isomerase-like_sf"/>
</dbReference>
<sequence>MKLHLFHALWGMTGSLSEQLNRAKQHGYEGIEAPMPSQEQQNEFMELLSELQLAYIPQIFTSNNHEETFQEQVERAKQFSPVLINSHSGKDFMSEDEQNRFFEHALRVEKAAGIQVAHETHRGRIMFTPKATASVLKLFPELKITADFSHFTCVCESMLSDQQEDLNLIKSRALHVHGRVGFEEGPQVPHPAAPEYAHYLQQFETWWDEMLHNAIIPTQPFATFTPEFGPPGYMPTLPFTRQPVADLFQVNHWIAERIRNTYEG</sequence>
<evidence type="ECO:0000313" key="3">
    <source>
        <dbReference type="Proteomes" id="UP000481087"/>
    </source>
</evidence>
<keyword evidence="2" id="KW-0413">Isomerase</keyword>
<comment type="caution">
    <text evidence="2">The sequence shown here is derived from an EMBL/GenBank/DDBJ whole genome shotgun (WGS) entry which is preliminary data.</text>
</comment>
<reference evidence="2 3" key="1">
    <citation type="submission" date="2019-12" db="EMBL/GenBank/DDBJ databases">
        <title>Paenibacillus sp. nov. sp. isolated from soil.</title>
        <authorList>
            <person name="Kim J."/>
            <person name="Jeong S.E."/>
            <person name="Jung H.S."/>
            <person name="Jeon C.O."/>
        </authorList>
    </citation>
    <scope>NUCLEOTIDE SEQUENCE [LARGE SCALE GENOMIC DNA]</scope>
    <source>
        <strain evidence="2 3">5J-6</strain>
    </source>
</reference>
<dbReference type="InterPro" id="IPR013022">
    <property type="entry name" value="Xyl_isomerase-like_TIM-brl"/>
</dbReference>
<dbReference type="Pfam" id="PF01261">
    <property type="entry name" value="AP_endonuc_2"/>
    <property type="match status" value="1"/>
</dbReference>
<dbReference type="Proteomes" id="UP000481087">
    <property type="component" value="Unassembled WGS sequence"/>
</dbReference>